<dbReference type="RefSeq" id="WP_057802956.1">
    <property type="nucleotide sequence ID" value="NZ_AZDV01000023.1"/>
</dbReference>
<dbReference type="PROSITE" id="PS51257">
    <property type="entry name" value="PROKAR_LIPOPROTEIN"/>
    <property type="match status" value="1"/>
</dbReference>
<evidence type="ECO:0000313" key="3">
    <source>
        <dbReference type="Proteomes" id="UP000051955"/>
    </source>
</evidence>
<dbReference type="OrthoDB" id="2325775at2"/>
<evidence type="ECO:0000256" key="1">
    <source>
        <dbReference type="SAM" id="SignalP"/>
    </source>
</evidence>
<accession>A0A0R1LH23</accession>
<comment type="caution">
    <text evidence="2">The sequence shown here is derived from an EMBL/GenBank/DDBJ whole genome shotgun (WGS) entry which is preliminary data.</text>
</comment>
<feature type="chain" id="PRO_5039668813" description="Lipoprotein" evidence="1">
    <location>
        <begin position="26"/>
        <end position="124"/>
    </location>
</feature>
<dbReference type="Proteomes" id="UP000051955">
    <property type="component" value="Unassembled WGS sequence"/>
</dbReference>
<sequence length="124" mass="13386">MKKILGYVAGVAAILALGGCASTSAQGSKSSVKTLSTTKQMKLRTPYKKNARQLDFTNGRKSAKLTVLNGKKQCVKKSNVAKKGNFTLKLTKAQAKKLSQCSTFKYSVAQKGYKTYTVTNPVTK</sequence>
<proteinExistence type="predicted"/>
<name>A0A0R1LH23_9LACO</name>
<evidence type="ECO:0008006" key="4">
    <source>
        <dbReference type="Google" id="ProtNLM"/>
    </source>
</evidence>
<feature type="signal peptide" evidence="1">
    <location>
        <begin position="1"/>
        <end position="25"/>
    </location>
</feature>
<reference evidence="2 3" key="1">
    <citation type="journal article" date="2015" name="Genome Announc.">
        <title>Expanding the biotechnology potential of lactobacilli through comparative genomics of 213 strains and associated genera.</title>
        <authorList>
            <person name="Sun Z."/>
            <person name="Harris H.M."/>
            <person name="McCann A."/>
            <person name="Guo C."/>
            <person name="Argimon S."/>
            <person name="Zhang W."/>
            <person name="Yang X."/>
            <person name="Jeffery I.B."/>
            <person name="Cooney J.C."/>
            <person name="Kagawa T.F."/>
            <person name="Liu W."/>
            <person name="Song Y."/>
            <person name="Salvetti E."/>
            <person name="Wrobel A."/>
            <person name="Rasinkangas P."/>
            <person name="Parkhill J."/>
            <person name="Rea M.C."/>
            <person name="O'Sullivan O."/>
            <person name="Ritari J."/>
            <person name="Douillard F.P."/>
            <person name="Paul Ross R."/>
            <person name="Yang R."/>
            <person name="Briner A.E."/>
            <person name="Felis G.E."/>
            <person name="de Vos W.M."/>
            <person name="Barrangou R."/>
            <person name="Klaenhammer T.R."/>
            <person name="Caufield P.W."/>
            <person name="Cui Y."/>
            <person name="Zhang H."/>
            <person name="O'Toole P.W."/>
        </authorList>
    </citation>
    <scope>NUCLEOTIDE SEQUENCE [LARGE SCALE GENOMIC DNA]</scope>
    <source>
        <strain evidence="2 3">DSM 19394</strain>
    </source>
</reference>
<dbReference type="AlphaFoldDB" id="A0A0R1LH23"/>
<keyword evidence="1" id="KW-0732">Signal</keyword>
<gene>
    <name evidence="2" type="ORF">FD25_GL002166</name>
</gene>
<evidence type="ECO:0000313" key="2">
    <source>
        <dbReference type="EMBL" id="KRK94981.1"/>
    </source>
</evidence>
<dbReference type="EMBL" id="AZDV01000023">
    <property type="protein sequence ID" value="KRK94981.1"/>
    <property type="molecule type" value="Genomic_DNA"/>
</dbReference>
<organism evidence="2 3">
    <name type="scientific">Levilactobacillus acidifarinae DSM 19394 = JCM 15949</name>
    <dbReference type="NCBI Taxonomy" id="1423715"/>
    <lineage>
        <taxon>Bacteria</taxon>
        <taxon>Bacillati</taxon>
        <taxon>Bacillota</taxon>
        <taxon>Bacilli</taxon>
        <taxon>Lactobacillales</taxon>
        <taxon>Lactobacillaceae</taxon>
        <taxon>Levilactobacillus</taxon>
    </lineage>
</organism>
<protein>
    <recommendedName>
        <fullName evidence="4">Lipoprotein</fullName>
    </recommendedName>
</protein>
<keyword evidence="3" id="KW-1185">Reference proteome</keyword>
<dbReference type="PATRIC" id="fig|1423715.3.peg.2237"/>